<dbReference type="EMBL" id="JAFKCZ010000004">
    <property type="protein sequence ID" value="MBN7796150.1"/>
    <property type="molecule type" value="Genomic_DNA"/>
</dbReference>
<evidence type="ECO:0000256" key="3">
    <source>
        <dbReference type="ARBA" id="ARBA00022723"/>
    </source>
</evidence>
<evidence type="ECO:0000256" key="1">
    <source>
        <dbReference type="ARBA" id="ARBA00022448"/>
    </source>
</evidence>
<evidence type="ECO:0000256" key="2">
    <source>
        <dbReference type="ARBA" id="ARBA00022617"/>
    </source>
</evidence>
<keyword evidence="7" id="KW-1185">Reference proteome</keyword>
<gene>
    <name evidence="6" type="ORF">JYP50_06100</name>
</gene>
<evidence type="ECO:0000313" key="6">
    <source>
        <dbReference type="EMBL" id="MBN7796150.1"/>
    </source>
</evidence>
<evidence type="ECO:0000256" key="5">
    <source>
        <dbReference type="PIRSR" id="PIRSR601486-1"/>
    </source>
</evidence>
<dbReference type="AlphaFoldDB" id="A0A939DDL6"/>
<keyword evidence="1" id="KW-0813">Transport</keyword>
<dbReference type="GO" id="GO:0046872">
    <property type="term" value="F:metal ion binding"/>
    <property type="evidence" value="ECO:0007669"/>
    <property type="project" value="UniProtKB-KW"/>
</dbReference>
<dbReference type="InterPro" id="IPR012292">
    <property type="entry name" value="Globin/Proto"/>
</dbReference>
<dbReference type="GO" id="GO:0019825">
    <property type="term" value="F:oxygen binding"/>
    <property type="evidence" value="ECO:0007669"/>
    <property type="project" value="InterPro"/>
</dbReference>
<evidence type="ECO:0000313" key="7">
    <source>
        <dbReference type="Proteomes" id="UP000664303"/>
    </source>
</evidence>
<feature type="binding site" description="distal binding residue" evidence="5">
    <location>
        <position position="52"/>
    </location>
    <ligand>
        <name>heme</name>
        <dbReference type="ChEBI" id="CHEBI:30413"/>
    </ligand>
    <ligandPart>
        <name>Fe</name>
        <dbReference type="ChEBI" id="CHEBI:18248"/>
    </ligandPart>
</feature>
<dbReference type="InterPro" id="IPR009050">
    <property type="entry name" value="Globin-like_sf"/>
</dbReference>
<protein>
    <submittedName>
        <fullName evidence="6">Group III truncated hemoglobin</fullName>
    </submittedName>
</protein>
<organism evidence="6 7">
    <name type="scientific">Parahaliea mediterranea</name>
    <dbReference type="NCBI Taxonomy" id="651086"/>
    <lineage>
        <taxon>Bacteria</taxon>
        <taxon>Pseudomonadati</taxon>
        <taxon>Pseudomonadota</taxon>
        <taxon>Gammaproteobacteria</taxon>
        <taxon>Cellvibrionales</taxon>
        <taxon>Halieaceae</taxon>
        <taxon>Parahaliea</taxon>
    </lineage>
</organism>
<proteinExistence type="predicted"/>
<dbReference type="InterPro" id="IPR001486">
    <property type="entry name" value="Hemoglobin_trunc"/>
</dbReference>
<dbReference type="GO" id="GO:0020037">
    <property type="term" value="F:heme binding"/>
    <property type="evidence" value="ECO:0007669"/>
    <property type="project" value="InterPro"/>
</dbReference>
<keyword evidence="4 5" id="KW-0408">Iron</keyword>
<dbReference type="Proteomes" id="UP000664303">
    <property type="component" value="Unassembled WGS sequence"/>
</dbReference>
<dbReference type="SUPFAM" id="SSF46458">
    <property type="entry name" value="Globin-like"/>
    <property type="match status" value="1"/>
</dbReference>
<sequence length="128" mass="15043">MNHHPARKPDLDSREHIEAFVDHFYRRMLGDEQLAPIFIDVARIELDVHLPHIKDYWCKLLLGDTAYNRHTMNIHRQLHRKRALVPEDFQRWLALFTATVDDYYAGEKAERAKRVATSIAGNMQHSLG</sequence>
<evidence type="ECO:0000256" key="4">
    <source>
        <dbReference type="ARBA" id="ARBA00023004"/>
    </source>
</evidence>
<reference evidence="6" key="1">
    <citation type="submission" date="2021-02" db="EMBL/GenBank/DDBJ databases">
        <title>PHA producing bacteria isolated from coastal sediment in Guangdong, Shenzhen.</title>
        <authorList>
            <person name="Zheng W."/>
            <person name="Yu S."/>
            <person name="Huang Y."/>
        </authorList>
    </citation>
    <scope>NUCLEOTIDE SEQUENCE</scope>
    <source>
        <strain evidence="6">TN14-10</strain>
    </source>
</reference>
<name>A0A939DDL6_9GAMM</name>
<comment type="caution">
    <text evidence="6">The sequence shown here is derived from an EMBL/GenBank/DDBJ whole genome shotgun (WGS) entry which is preliminary data.</text>
</comment>
<dbReference type="CDD" id="cd08916">
    <property type="entry name" value="TrHb3_P"/>
    <property type="match status" value="1"/>
</dbReference>
<keyword evidence="2 5" id="KW-0349">Heme</keyword>
<keyword evidence="3 5" id="KW-0479">Metal-binding</keyword>
<feature type="binding site" description="distal binding residue" evidence="5">
    <location>
        <position position="75"/>
    </location>
    <ligand>
        <name>heme</name>
        <dbReference type="ChEBI" id="CHEBI:30413"/>
    </ligand>
    <ligandPart>
        <name>Fe</name>
        <dbReference type="ChEBI" id="CHEBI:18248"/>
    </ligandPart>
</feature>
<dbReference type="Gene3D" id="1.10.490.10">
    <property type="entry name" value="Globins"/>
    <property type="match status" value="1"/>
</dbReference>
<dbReference type="Pfam" id="PF01152">
    <property type="entry name" value="Bac_globin"/>
    <property type="match status" value="1"/>
</dbReference>
<dbReference type="RefSeq" id="WP_206559595.1">
    <property type="nucleotide sequence ID" value="NZ_JAFKCZ010000004.1"/>
</dbReference>
<accession>A0A939DDL6</accession>